<evidence type="ECO:0000256" key="1">
    <source>
        <dbReference type="SAM" id="Phobius"/>
    </source>
</evidence>
<organism evidence="3 5">
    <name type="scientific">Thermus scotoductus</name>
    <dbReference type="NCBI Taxonomy" id="37636"/>
    <lineage>
        <taxon>Bacteria</taxon>
        <taxon>Thermotogati</taxon>
        <taxon>Deinococcota</taxon>
        <taxon>Deinococci</taxon>
        <taxon>Thermales</taxon>
        <taxon>Thermaceae</taxon>
        <taxon>Thermus</taxon>
    </lineage>
</organism>
<dbReference type="EMBL" id="PELR01000040">
    <property type="protein sequence ID" value="RTH06275.1"/>
    <property type="molecule type" value="Genomic_DNA"/>
</dbReference>
<accession>A0A430VTX1</accession>
<keyword evidence="1" id="KW-0812">Transmembrane</keyword>
<keyword evidence="1" id="KW-0472">Membrane</keyword>
<evidence type="ECO:0000313" key="4">
    <source>
        <dbReference type="Proteomes" id="UP000286910"/>
    </source>
</evidence>
<dbReference type="InterPro" id="IPR052959">
    <property type="entry name" value="Inner_membrane_assoc"/>
</dbReference>
<evidence type="ECO:0000313" key="2">
    <source>
        <dbReference type="EMBL" id="RTH06275.1"/>
    </source>
</evidence>
<feature type="transmembrane region" description="Helical" evidence="1">
    <location>
        <begin position="50"/>
        <end position="71"/>
    </location>
</feature>
<feature type="transmembrane region" description="Helical" evidence="1">
    <location>
        <begin position="16"/>
        <end position="38"/>
    </location>
</feature>
<reference evidence="4 5" key="1">
    <citation type="journal article" date="2019" name="Extremophiles">
        <title>Biogeography of thermophiles and predominance of Thermus scotoductus in domestic water heaters.</title>
        <authorList>
            <person name="Wilpiszeski R.L."/>
            <person name="Zhang Z."/>
            <person name="House C.H."/>
        </authorList>
    </citation>
    <scope>NUCLEOTIDE SEQUENCE [LARGE SCALE GENOMIC DNA]</scope>
    <source>
        <strain evidence="3 5">1_S1</strain>
        <strain evidence="2 4">32_S32</strain>
    </source>
</reference>
<dbReference type="EMBL" id="PEMW01000080">
    <property type="protein sequence ID" value="RTI58661.1"/>
    <property type="molecule type" value="Genomic_DNA"/>
</dbReference>
<dbReference type="AlphaFoldDB" id="A0A430VTX1"/>
<dbReference type="GO" id="GO:0005886">
    <property type="term" value="C:plasma membrane"/>
    <property type="evidence" value="ECO:0007669"/>
    <property type="project" value="TreeGrafter"/>
</dbReference>
<comment type="caution">
    <text evidence="3">The sequence shown here is derived from an EMBL/GenBank/DDBJ whole genome shotgun (WGS) entry which is preliminary data.</text>
</comment>
<name>A0A430VTX1_THESC</name>
<keyword evidence="1" id="KW-1133">Transmembrane helix</keyword>
<protein>
    <submittedName>
        <fullName evidence="3">DUF485 domain-containing protein</fullName>
    </submittedName>
</protein>
<gene>
    <name evidence="3" type="ORF">CSW14_03360</name>
    <name evidence="2" type="ORF">CSW45_01960</name>
</gene>
<dbReference type="PANTHER" id="PTHR38598:SF1">
    <property type="entry name" value="INNER MEMBRANE PROTEIN YJCH"/>
    <property type="match status" value="1"/>
</dbReference>
<dbReference type="RefSeq" id="WP_038068558.1">
    <property type="nucleotide sequence ID" value="NZ_PELN01000047.1"/>
</dbReference>
<dbReference type="Proteomes" id="UP000286910">
    <property type="component" value="Unassembled WGS sequence"/>
</dbReference>
<evidence type="ECO:0000313" key="3">
    <source>
        <dbReference type="EMBL" id="RTI58661.1"/>
    </source>
</evidence>
<sequence length="89" mass="10179">MQEKELEALVAERWRMALTLTGAMLLIYLGFVLLVAYAKGFMGSQIVPGLSWGILLGALVIVSAWVLNWIYTRWANTYYDERVKRILGR</sequence>
<dbReference type="Proteomes" id="UP000287467">
    <property type="component" value="Unassembled WGS sequence"/>
</dbReference>
<evidence type="ECO:0000313" key="5">
    <source>
        <dbReference type="Proteomes" id="UP000287467"/>
    </source>
</evidence>
<dbReference type="PANTHER" id="PTHR38598">
    <property type="entry name" value="INNER MEMBRANE PROTEIN YJCH"/>
    <property type="match status" value="1"/>
</dbReference>
<proteinExistence type="predicted"/>
<dbReference type="InterPro" id="IPR007436">
    <property type="entry name" value="DUF485"/>
</dbReference>
<dbReference type="Pfam" id="PF04341">
    <property type="entry name" value="DUF485"/>
    <property type="match status" value="1"/>
</dbReference>